<keyword evidence="4" id="KW-0540">Nuclease</keyword>
<dbReference type="Pfam" id="PF13359">
    <property type="entry name" value="DDE_Tnp_4"/>
    <property type="match status" value="1"/>
</dbReference>
<dbReference type="PANTHER" id="PTHR22930">
    <property type="match status" value="1"/>
</dbReference>
<evidence type="ECO:0000256" key="3">
    <source>
        <dbReference type="ARBA" id="ARBA00006958"/>
    </source>
</evidence>
<evidence type="ECO:0000256" key="1">
    <source>
        <dbReference type="ARBA" id="ARBA00001968"/>
    </source>
</evidence>
<dbReference type="OrthoDB" id="2430314at2759"/>
<feature type="domain" description="DUF8040" evidence="9">
    <location>
        <begin position="2"/>
        <end position="96"/>
    </location>
</feature>
<sequence length="353" mass="40047">HTSIRTGAVWVEELLQAPPSRIRETLGMHKHVFIRLCTMLCTVGGLRPTRFIGVTEQLALFLVAVRKGESNRGLQELFQRSGDTVSQIFHRILRLFTMPAIYNAYVRLPENQTPPELELDPKMHPFFKDCLAAIDGSHITAIPPTEERARFRNRKGQLSLNVLAACTFDMRFCYILSGWEGSIADCTLFDQAHGHDLAIPEGKYYLADAGFSHCDALLVPYRGVRYHLREWALAQSGRRPANAKELFNLRHSQARNVIERAFGIFKKRFRIIQHGSEYPIATQAQIVPACAVIHNFIRTHDAEDIPELDAEEEVDLLTPREVEGTRGRSADRGALARANRRRDTIADAMWASY</sequence>
<dbReference type="InParanoid" id="A0A165JM87"/>
<organism evidence="10 11">
    <name type="scientific">Calocera cornea HHB12733</name>
    <dbReference type="NCBI Taxonomy" id="1353952"/>
    <lineage>
        <taxon>Eukaryota</taxon>
        <taxon>Fungi</taxon>
        <taxon>Dikarya</taxon>
        <taxon>Basidiomycota</taxon>
        <taxon>Agaricomycotina</taxon>
        <taxon>Dacrymycetes</taxon>
        <taxon>Dacrymycetales</taxon>
        <taxon>Dacrymycetaceae</taxon>
        <taxon>Calocera</taxon>
    </lineage>
</organism>
<dbReference type="GO" id="GO:0004518">
    <property type="term" value="F:nuclease activity"/>
    <property type="evidence" value="ECO:0007669"/>
    <property type="project" value="UniProtKB-KW"/>
</dbReference>
<dbReference type="GO" id="GO:0005634">
    <property type="term" value="C:nucleus"/>
    <property type="evidence" value="ECO:0007669"/>
    <property type="project" value="UniProtKB-SubCell"/>
</dbReference>
<evidence type="ECO:0000313" key="10">
    <source>
        <dbReference type="EMBL" id="KZT62025.1"/>
    </source>
</evidence>
<gene>
    <name evidence="10" type="ORF">CALCODRAFT_418937</name>
</gene>
<keyword evidence="11" id="KW-1185">Reference proteome</keyword>
<keyword evidence="5" id="KW-0479">Metal-binding</keyword>
<dbReference type="InterPro" id="IPR058353">
    <property type="entry name" value="DUF8040"/>
</dbReference>
<comment type="similarity">
    <text evidence="3">Belongs to the HARBI1 family.</text>
</comment>
<accession>A0A165JM87</accession>
<comment type="subcellular location">
    <subcellularLocation>
        <location evidence="2">Nucleus</location>
    </subcellularLocation>
</comment>
<dbReference type="GO" id="GO:0046872">
    <property type="term" value="F:metal ion binding"/>
    <property type="evidence" value="ECO:0007669"/>
    <property type="project" value="UniProtKB-KW"/>
</dbReference>
<dbReference type="EMBL" id="KV423919">
    <property type="protein sequence ID" value="KZT62025.1"/>
    <property type="molecule type" value="Genomic_DNA"/>
</dbReference>
<evidence type="ECO:0000256" key="5">
    <source>
        <dbReference type="ARBA" id="ARBA00022723"/>
    </source>
</evidence>
<dbReference type="PANTHER" id="PTHR22930:SF221">
    <property type="entry name" value="NUCLEASE HARBI1"/>
    <property type="match status" value="1"/>
</dbReference>
<dbReference type="AlphaFoldDB" id="A0A165JM87"/>
<feature type="non-terminal residue" evidence="10">
    <location>
        <position position="1"/>
    </location>
</feature>
<reference evidence="10 11" key="1">
    <citation type="journal article" date="2016" name="Mol. Biol. Evol.">
        <title>Comparative Genomics of Early-Diverging Mushroom-Forming Fungi Provides Insights into the Origins of Lignocellulose Decay Capabilities.</title>
        <authorList>
            <person name="Nagy L.G."/>
            <person name="Riley R."/>
            <person name="Tritt A."/>
            <person name="Adam C."/>
            <person name="Daum C."/>
            <person name="Floudas D."/>
            <person name="Sun H."/>
            <person name="Yadav J.S."/>
            <person name="Pangilinan J."/>
            <person name="Larsson K.H."/>
            <person name="Matsuura K."/>
            <person name="Barry K."/>
            <person name="Labutti K."/>
            <person name="Kuo R."/>
            <person name="Ohm R.A."/>
            <person name="Bhattacharya S.S."/>
            <person name="Shirouzu T."/>
            <person name="Yoshinaga Y."/>
            <person name="Martin F.M."/>
            <person name="Grigoriev I.V."/>
            <person name="Hibbett D.S."/>
        </authorList>
    </citation>
    <scope>NUCLEOTIDE SEQUENCE [LARGE SCALE GENOMIC DNA]</scope>
    <source>
        <strain evidence="10 11">HHB12733</strain>
    </source>
</reference>
<proteinExistence type="inferred from homology"/>
<name>A0A165JM87_9BASI</name>
<evidence type="ECO:0000256" key="7">
    <source>
        <dbReference type="ARBA" id="ARBA00023242"/>
    </source>
</evidence>
<protein>
    <submittedName>
        <fullName evidence="10">Putative nuclease HARBI1-like protein</fullName>
    </submittedName>
</protein>
<dbReference type="InterPro" id="IPR045249">
    <property type="entry name" value="HARBI1-like"/>
</dbReference>
<comment type="cofactor">
    <cofactor evidence="1">
        <name>a divalent metal cation</name>
        <dbReference type="ChEBI" id="CHEBI:60240"/>
    </cofactor>
</comment>
<dbReference type="InterPro" id="IPR027806">
    <property type="entry name" value="HARBI1_dom"/>
</dbReference>
<evidence type="ECO:0000256" key="2">
    <source>
        <dbReference type="ARBA" id="ARBA00004123"/>
    </source>
</evidence>
<feature type="non-terminal residue" evidence="10">
    <location>
        <position position="353"/>
    </location>
</feature>
<evidence type="ECO:0000256" key="6">
    <source>
        <dbReference type="ARBA" id="ARBA00022801"/>
    </source>
</evidence>
<keyword evidence="7" id="KW-0539">Nucleus</keyword>
<dbReference type="Proteomes" id="UP000076842">
    <property type="component" value="Unassembled WGS sequence"/>
</dbReference>
<evidence type="ECO:0000259" key="8">
    <source>
        <dbReference type="Pfam" id="PF13359"/>
    </source>
</evidence>
<keyword evidence="6" id="KW-0378">Hydrolase</keyword>
<evidence type="ECO:0000313" key="11">
    <source>
        <dbReference type="Proteomes" id="UP000076842"/>
    </source>
</evidence>
<dbReference type="STRING" id="1353952.A0A165JM87"/>
<feature type="domain" description="DDE Tnp4" evidence="8">
    <location>
        <begin position="134"/>
        <end position="295"/>
    </location>
</feature>
<dbReference type="GO" id="GO:0016787">
    <property type="term" value="F:hydrolase activity"/>
    <property type="evidence" value="ECO:0007669"/>
    <property type="project" value="UniProtKB-KW"/>
</dbReference>
<evidence type="ECO:0000259" key="9">
    <source>
        <dbReference type="Pfam" id="PF26138"/>
    </source>
</evidence>
<dbReference type="Pfam" id="PF26138">
    <property type="entry name" value="DUF8040"/>
    <property type="match status" value="1"/>
</dbReference>
<evidence type="ECO:0000256" key="4">
    <source>
        <dbReference type="ARBA" id="ARBA00022722"/>
    </source>
</evidence>